<name>A0AAW0JWC5_QUESU</name>
<keyword evidence="3" id="KW-1185">Reference proteome</keyword>
<organism evidence="2 3">
    <name type="scientific">Quercus suber</name>
    <name type="common">Cork oak</name>
    <dbReference type="NCBI Taxonomy" id="58331"/>
    <lineage>
        <taxon>Eukaryota</taxon>
        <taxon>Viridiplantae</taxon>
        <taxon>Streptophyta</taxon>
        <taxon>Embryophyta</taxon>
        <taxon>Tracheophyta</taxon>
        <taxon>Spermatophyta</taxon>
        <taxon>Magnoliopsida</taxon>
        <taxon>eudicotyledons</taxon>
        <taxon>Gunneridae</taxon>
        <taxon>Pentapetalae</taxon>
        <taxon>rosids</taxon>
        <taxon>fabids</taxon>
        <taxon>Fagales</taxon>
        <taxon>Fagaceae</taxon>
        <taxon>Quercus</taxon>
    </lineage>
</organism>
<feature type="compositionally biased region" description="Polar residues" evidence="1">
    <location>
        <begin position="12"/>
        <end position="21"/>
    </location>
</feature>
<evidence type="ECO:0000313" key="2">
    <source>
        <dbReference type="EMBL" id="KAK7831067.1"/>
    </source>
</evidence>
<dbReference type="AlphaFoldDB" id="A0AAW0JWC5"/>
<proteinExistence type="predicted"/>
<gene>
    <name evidence="2" type="ORF">CFP56_027731</name>
</gene>
<accession>A0AAW0JWC5</accession>
<dbReference type="EMBL" id="PKMF04000452">
    <property type="protein sequence ID" value="KAK7831067.1"/>
    <property type="molecule type" value="Genomic_DNA"/>
</dbReference>
<protein>
    <submittedName>
        <fullName evidence="2">Uncharacterized protein</fullName>
    </submittedName>
</protein>
<comment type="caution">
    <text evidence="2">The sequence shown here is derived from an EMBL/GenBank/DDBJ whole genome shotgun (WGS) entry which is preliminary data.</text>
</comment>
<reference evidence="2 3" key="1">
    <citation type="journal article" date="2018" name="Sci. Data">
        <title>The draft genome sequence of cork oak.</title>
        <authorList>
            <person name="Ramos A.M."/>
            <person name="Usie A."/>
            <person name="Barbosa P."/>
            <person name="Barros P.M."/>
            <person name="Capote T."/>
            <person name="Chaves I."/>
            <person name="Simoes F."/>
            <person name="Abreu I."/>
            <person name="Carrasquinho I."/>
            <person name="Faro C."/>
            <person name="Guimaraes J.B."/>
            <person name="Mendonca D."/>
            <person name="Nobrega F."/>
            <person name="Rodrigues L."/>
            <person name="Saibo N.J.M."/>
            <person name="Varela M.C."/>
            <person name="Egas C."/>
            <person name="Matos J."/>
            <person name="Miguel C.M."/>
            <person name="Oliveira M.M."/>
            <person name="Ricardo C.P."/>
            <person name="Goncalves S."/>
        </authorList>
    </citation>
    <scope>NUCLEOTIDE SEQUENCE [LARGE SCALE GENOMIC DNA]</scope>
    <source>
        <strain evidence="3">cv. HL8</strain>
    </source>
</reference>
<evidence type="ECO:0000313" key="3">
    <source>
        <dbReference type="Proteomes" id="UP000237347"/>
    </source>
</evidence>
<sequence length="158" mass="17745">MDPSGLFGVDQASGQSSQTKDNIGMEPVYYNAAAKIEIGVLKDIPKPLNQLLTPNRNTVLHIHLTNPIKKSEYSEPAQAEVNIGMKADYYKRCSKWYNRDIPEPLDQLLTPNRNTVLHIYLSSLKESELSTAFVEEILEMCPPPLWKANAKDETPCIS</sequence>
<feature type="region of interest" description="Disordered" evidence="1">
    <location>
        <begin position="1"/>
        <end position="21"/>
    </location>
</feature>
<evidence type="ECO:0000256" key="1">
    <source>
        <dbReference type="SAM" id="MobiDB-lite"/>
    </source>
</evidence>
<dbReference type="Proteomes" id="UP000237347">
    <property type="component" value="Unassembled WGS sequence"/>
</dbReference>